<evidence type="ECO:0000313" key="2">
    <source>
        <dbReference type="EMBL" id="SCX15178.1"/>
    </source>
</evidence>
<evidence type="ECO:0000256" key="1">
    <source>
        <dbReference type="SAM" id="MobiDB-lite"/>
    </source>
</evidence>
<dbReference type="AlphaFoldDB" id="A0A1G4W1E0"/>
<reference evidence="3" key="1">
    <citation type="submission" date="2016-10" db="EMBL/GenBank/DDBJ databases">
        <authorList>
            <person name="Varghese N."/>
            <person name="Submissions S."/>
        </authorList>
    </citation>
    <scope>NUCLEOTIDE SEQUENCE [LARGE SCALE GENOMIC DNA]</scope>
    <source>
        <strain evidence="3">UNC267MFSha1.1M11</strain>
    </source>
</reference>
<proteinExistence type="predicted"/>
<feature type="region of interest" description="Disordered" evidence="1">
    <location>
        <begin position="125"/>
        <end position="145"/>
    </location>
</feature>
<accession>A0A1G4W1E0</accession>
<organism evidence="2 3">
    <name type="scientific">Mycolicibacterium fluoranthenivorans</name>
    <dbReference type="NCBI Taxonomy" id="258505"/>
    <lineage>
        <taxon>Bacteria</taxon>
        <taxon>Bacillati</taxon>
        <taxon>Actinomycetota</taxon>
        <taxon>Actinomycetes</taxon>
        <taxon>Mycobacteriales</taxon>
        <taxon>Mycobacteriaceae</taxon>
        <taxon>Mycolicibacterium</taxon>
    </lineage>
</organism>
<gene>
    <name evidence="2" type="ORF">SAMN02799620_02012</name>
</gene>
<name>A0A1G4W1E0_9MYCO</name>
<dbReference type="EMBL" id="FMUB01000004">
    <property type="protein sequence ID" value="SCX15178.1"/>
    <property type="molecule type" value="Genomic_DNA"/>
</dbReference>
<evidence type="ECO:0000313" key="3">
    <source>
        <dbReference type="Proteomes" id="UP000199707"/>
    </source>
</evidence>
<dbReference type="Proteomes" id="UP000199707">
    <property type="component" value="Unassembled WGS sequence"/>
</dbReference>
<dbReference type="STRING" id="1502745.SAMN02799620_02012"/>
<dbReference type="RefSeq" id="WP_090356371.1">
    <property type="nucleotide sequence ID" value="NZ_FMUB01000004.1"/>
</dbReference>
<sequence>MIDETLRARLARHTQTVQTAPPTPLRADDALKYAAAVLRKRTNWALENIGISEERGSTEDYGDDVHGNALEAMYEVVEEIEELAARFPDPRHYADGRQIKTSKRIVGCFVAEHIWHPVAAEETPSNYGGRLPSLTDDSTSPARYEVSTDPATQTIHTRVVKSV</sequence>
<protein>
    <submittedName>
        <fullName evidence="2">Uncharacterized protein</fullName>
    </submittedName>
</protein>